<comment type="caution">
    <text evidence="1">The sequence shown here is derived from an EMBL/GenBank/DDBJ whole genome shotgun (WGS) entry which is preliminary data.</text>
</comment>
<sequence length="105" mass="11621">MILYGPDAVSYQFAQIGNDLKAQAFLGELDSHPVIGGLIDSTSNYEVEQDEMMRTSGVQLTPEMWLVKLLMGSIDSSYDTKGKSSNFLVIVNRIGADLFHFADEK</sequence>
<accession>A0ACC2XKP8</accession>
<reference evidence="1" key="1">
    <citation type="submission" date="2023-04" db="EMBL/GenBank/DDBJ databases">
        <title>Draft Genome sequencing of Naganishia species isolated from polar environments using Oxford Nanopore Technology.</title>
        <authorList>
            <person name="Leo P."/>
            <person name="Venkateswaran K."/>
        </authorList>
    </citation>
    <scope>NUCLEOTIDE SEQUENCE</scope>
    <source>
        <strain evidence="1">DBVPG 5303</strain>
    </source>
</reference>
<protein>
    <submittedName>
        <fullName evidence="1">Uncharacterized protein</fullName>
    </submittedName>
</protein>
<dbReference type="Proteomes" id="UP001234202">
    <property type="component" value="Unassembled WGS sequence"/>
</dbReference>
<evidence type="ECO:0000313" key="1">
    <source>
        <dbReference type="EMBL" id="KAJ9124614.1"/>
    </source>
</evidence>
<proteinExistence type="predicted"/>
<name>A0ACC2XKP8_9TREE</name>
<gene>
    <name evidence="1" type="ORF">QFC24_003407</name>
</gene>
<keyword evidence="2" id="KW-1185">Reference proteome</keyword>
<evidence type="ECO:0000313" key="2">
    <source>
        <dbReference type="Proteomes" id="UP001234202"/>
    </source>
</evidence>
<organism evidence="1 2">
    <name type="scientific">Naganishia onofrii</name>
    <dbReference type="NCBI Taxonomy" id="1851511"/>
    <lineage>
        <taxon>Eukaryota</taxon>
        <taxon>Fungi</taxon>
        <taxon>Dikarya</taxon>
        <taxon>Basidiomycota</taxon>
        <taxon>Agaricomycotina</taxon>
        <taxon>Tremellomycetes</taxon>
        <taxon>Filobasidiales</taxon>
        <taxon>Filobasidiaceae</taxon>
        <taxon>Naganishia</taxon>
    </lineage>
</organism>
<dbReference type="EMBL" id="JASBWV010000010">
    <property type="protein sequence ID" value="KAJ9124614.1"/>
    <property type="molecule type" value="Genomic_DNA"/>
</dbReference>